<accession>A0ABS4P7Q8</accession>
<dbReference type="Proteomes" id="UP001195624">
    <property type="component" value="Unassembled WGS sequence"/>
</dbReference>
<name>A0ABS4P7Q8_9GAMM</name>
<evidence type="ECO:0000256" key="4">
    <source>
        <dbReference type="ARBA" id="ARBA00023163"/>
    </source>
</evidence>
<organism evidence="6 7">
    <name type="scientific">Winslowiella toletana</name>
    <dbReference type="NCBI Taxonomy" id="92490"/>
    <lineage>
        <taxon>Bacteria</taxon>
        <taxon>Pseudomonadati</taxon>
        <taxon>Pseudomonadota</taxon>
        <taxon>Gammaproteobacteria</taxon>
        <taxon>Enterobacterales</taxon>
        <taxon>Erwiniaceae</taxon>
        <taxon>Winslowiella</taxon>
    </lineage>
</organism>
<evidence type="ECO:0000313" key="6">
    <source>
        <dbReference type="EMBL" id="MBP2167968.1"/>
    </source>
</evidence>
<dbReference type="PRINTS" id="PR00039">
    <property type="entry name" value="HTHLYSR"/>
</dbReference>
<dbReference type="InterPro" id="IPR000847">
    <property type="entry name" value="LysR_HTH_N"/>
</dbReference>
<evidence type="ECO:0000256" key="3">
    <source>
        <dbReference type="ARBA" id="ARBA00023125"/>
    </source>
</evidence>
<dbReference type="PROSITE" id="PS50931">
    <property type="entry name" value="HTH_LYSR"/>
    <property type="match status" value="1"/>
</dbReference>
<evidence type="ECO:0000256" key="1">
    <source>
        <dbReference type="ARBA" id="ARBA00009437"/>
    </source>
</evidence>
<dbReference type="InterPro" id="IPR036390">
    <property type="entry name" value="WH_DNA-bd_sf"/>
</dbReference>
<dbReference type="RefSeq" id="WP_017803107.1">
    <property type="nucleotide sequence ID" value="NZ_JAGGMQ010000001.1"/>
</dbReference>
<evidence type="ECO:0000259" key="5">
    <source>
        <dbReference type="PROSITE" id="PS50931"/>
    </source>
</evidence>
<dbReference type="Pfam" id="PF00126">
    <property type="entry name" value="HTH_1"/>
    <property type="match status" value="1"/>
</dbReference>
<dbReference type="Gene3D" id="3.40.190.10">
    <property type="entry name" value="Periplasmic binding protein-like II"/>
    <property type="match status" value="2"/>
</dbReference>
<evidence type="ECO:0000313" key="7">
    <source>
        <dbReference type="Proteomes" id="UP001195624"/>
    </source>
</evidence>
<dbReference type="InterPro" id="IPR005119">
    <property type="entry name" value="LysR_subst-bd"/>
</dbReference>
<dbReference type="SUPFAM" id="SSF46785">
    <property type="entry name" value="Winged helix' DNA-binding domain"/>
    <property type="match status" value="1"/>
</dbReference>
<dbReference type="InterPro" id="IPR036388">
    <property type="entry name" value="WH-like_DNA-bd_sf"/>
</dbReference>
<dbReference type="CDD" id="cd08414">
    <property type="entry name" value="PBP2_LTTR_aromatics_like"/>
    <property type="match status" value="1"/>
</dbReference>
<sequence length="303" mass="34289">MDNINNKLPGIKQLQCFLLVAEELNFRKAAERLSMTQPPLTRQIKSLEALLGCELFIRNTHEVRLTGAGIKLVAKASQLINDLTVFISEISEKHSQLRIGLTRTLNFNNIPLVNDKIKKMIGEEEIDIQNQTSSQLLQSLAKGQMDMVITGEISLHSELDFNFHWIYREPLLLAMPSSHRSSLQEKVSLADVADLPLFWFPRHANPVFYDKCEGYFQQLPFTFKRVREPEDSLVLLSGIARGKGIALLPRSMCSFNQQGLCYRQLTDEAAQTLNIDVYVATCKNEKRELVINGIQTLAASAQE</sequence>
<dbReference type="PANTHER" id="PTHR30346">
    <property type="entry name" value="TRANSCRIPTIONAL DUAL REGULATOR HCAR-RELATED"/>
    <property type="match status" value="1"/>
</dbReference>
<reference evidence="6 7" key="1">
    <citation type="submission" date="2021-03" db="EMBL/GenBank/DDBJ databases">
        <authorList>
            <person name="D'Agostino P."/>
            <person name="Huntemann M."/>
            <person name="Clum A."/>
            <person name="Spunde A."/>
            <person name="Palaniappan K."/>
            <person name="Ritter S."/>
            <person name="Mikhailova N."/>
            <person name="Chen I.-M."/>
            <person name="Stamatis D."/>
            <person name="Reddy T."/>
            <person name="O'Malley R."/>
            <person name="Daum C."/>
            <person name="Shapiro N."/>
            <person name="Ivanova N."/>
            <person name="Kyrpides N."/>
            <person name="Woyke T."/>
        </authorList>
    </citation>
    <scope>NUCLEOTIDE SEQUENCE [LARGE SCALE GENOMIC DNA]</scope>
    <source>
        <strain evidence="6 7">WS4403</strain>
    </source>
</reference>
<comment type="similarity">
    <text evidence="1">Belongs to the LysR transcriptional regulatory family.</text>
</comment>
<dbReference type="Gene3D" id="1.10.10.10">
    <property type="entry name" value="Winged helix-like DNA-binding domain superfamily/Winged helix DNA-binding domain"/>
    <property type="match status" value="1"/>
</dbReference>
<dbReference type="EMBL" id="JAGGMQ010000001">
    <property type="protein sequence ID" value="MBP2167968.1"/>
    <property type="molecule type" value="Genomic_DNA"/>
</dbReference>
<evidence type="ECO:0000256" key="2">
    <source>
        <dbReference type="ARBA" id="ARBA00023015"/>
    </source>
</evidence>
<keyword evidence="4" id="KW-0804">Transcription</keyword>
<dbReference type="Pfam" id="PF03466">
    <property type="entry name" value="LysR_substrate"/>
    <property type="match status" value="1"/>
</dbReference>
<comment type="caution">
    <text evidence="6">The sequence shown here is derived from an EMBL/GenBank/DDBJ whole genome shotgun (WGS) entry which is preliminary data.</text>
</comment>
<dbReference type="SUPFAM" id="SSF53850">
    <property type="entry name" value="Periplasmic binding protein-like II"/>
    <property type="match status" value="1"/>
</dbReference>
<keyword evidence="7" id="KW-1185">Reference proteome</keyword>
<keyword evidence="3 6" id="KW-0238">DNA-binding</keyword>
<proteinExistence type="inferred from homology"/>
<reference evidence="7" key="2">
    <citation type="submission" date="2023-07" db="EMBL/GenBank/DDBJ databases">
        <title>Genome mining of underrepresented organisms for secondary metabolites.</title>
        <authorList>
            <person name="D'Agostino P.M."/>
        </authorList>
    </citation>
    <scope>NUCLEOTIDE SEQUENCE [LARGE SCALE GENOMIC DNA]</scope>
    <source>
        <strain evidence="7">WS4403</strain>
    </source>
</reference>
<keyword evidence="2" id="KW-0805">Transcription regulation</keyword>
<gene>
    <name evidence="6" type="ORF">J2125_001160</name>
</gene>
<protein>
    <submittedName>
        <fullName evidence="6">DNA-binding transcriptional LysR family regulator</fullName>
    </submittedName>
</protein>
<dbReference type="PANTHER" id="PTHR30346:SF17">
    <property type="entry name" value="LYSR FAMILY TRANSCRIPTIONAL REGULATOR"/>
    <property type="match status" value="1"/>
</dbReference>
<feature type="domain" description="HTH lysR-type" evidence="5">
    <location>
        <begin position="9"/>
        <end position="66"/>
    </location>
</feature>
<dbReference type="GO" id="GO:0003677">
    <property type="term" value="F:DNA binding"/>
    <property type="evidence" value="ECO:0007669"/>
    <property type="project" value="UniProtKB-KW"/>
</dbReference>